<feature type="domain" description="DNA repair metallo-beta-lactamase" evidence="7">
    <location>
        <begin position="413"/>
        <end position="549"/>
    </location>
</feature>
<dbReference type="GO" id="GO:0003684">
    <property type="term" value="F:damaged DNA binding"/>
    <property type="evidence" value="ECO:0007669"/>
    <property type="project" value="TreeGrafter"/>
</dbReference>
<dbReference type="GO" id="GO:0005634">
    <property type="term" value="C:nucleus"/>
    <property type="evidence" value="ECO:0007669"/>
    <property type="project" value="UniProtKB-SubCell"/>
</dbReference>
<dbReference type="GeneID" id="28725059"/>
<evidence type="ECO:0000313" key="9">
    <source>
        <dbReference type="Proteomes" id="UP000243052"/>
    </source>
</evidence>
<dbReference type="Proteomes" id="UP000243052">
    <property type="component" value="Chromosome vi"/>
</dbReference>
<evidence type="ECO:0000313" key="8">
    <source>
        <dbReference type="EMBL" id="AMD21754.1"/>
    </source>
</evidence>
<dbReference type="Gene3D" id="3.60.15.10">
    <property type="entry name" value="Ribonuclease Z/Hydroxyacylglutathione hydrolase-like"/>
    <property type="match status" value="1"/>
</dbReference>
<dbReference type="AlphaFoldDB" id="A0A0X8HUJ4"/>
<gene>
    <name evidence="8" type="ORF">AW171_hschr63725</name>
</gene>
<evidence type="ECO:0000256" key="3">
    <source>
        <dbReference type="ARBA" id="ARBA00022763"/>
    </source>
</evidence>
<name>A0A0X8HUJ4_9SACH</name>
<dbReference type="OrthoDB" id="262529at2759"/>
<evidence type="ECO:0000256" key="4">
    <source>
        <dbReference type="ARBA" id="ARBA00023204"/>
    </source>
</evidence>
<dbReference type="InterPro" id="IPR036866">
    <property type="entry name" value="RibonucZ/Hydroxyglut_hydro"/>
</dbReference>
<dbReference type="Gene3D" id="3.40.50.12650">
    <property type="match status" value="1"/>
</dbReference>
<dbReference type="InterPro" id="IPR011084">
    <property type="entry name" value="DRMBL"/>
</dbReference>
<dbReference type="SUPFAM" id="SSF56281">
    <property type="entry name" value="Metallo-hydrolase/oxidoreductase"/>
    <property type="match status" value="1"/>
</dbReference>
<feature type="region of interest" description="Disordered" evidence="6">
    <location>
        <begin position="63"/>
        <end position="84"/>
    </location>
</feature>
<dbReference type="CDD" id="cd16273">
    <property type="entry name" value="SNM1A-1C-like_MBL-fold"/>
    <property type="match status" value="1"/>
</dbReference>
<dbReference type="EMBL" id="CP014246">
    <property type="protein sequence ID" value="AMD21754.1"/>
    <property type="molecule type" value="Genomic_DNA"/>
</dbReference>
<protein>
    <submittedName>
        <fullName evidence="8">HFL102Wp</fullName>
    </submittedName>
</protein>
<dbReference type="Pfam" id="PF07522">
    <property type="entry name" value="DRMBL"/>
    <property type="match status" value="1"/>
</dbReference>
<evidence type="ECO:0000259" key="7">
    <source>
        <dbReference type="Pfam" id="PF07522"/>
    </source>
</evidence>
<dbReference type="GO" id="GO:0006303">
    <property type="term" value="P:double-strand break repair via nonhomologous end joining"/>
    <property type="evidence" value="ECO:0007669"/>
    <property type="project" value="TreeGrafter"/>
</dbReference>
<dbReference type="RefSeq" id="XP_017988750.1">
    <property type="nucleotide sequence ID" value="XM_018133124.1"/>
</dbReference>
<evidence type="ECO:0000256" key="5">
    <source>
        <dbReference type="ARBA" id="ARBA00023242"/>
    </source>
</evidence>
<organism evidence="8 9">
    <name type="scientific">Eremothecium sinecaudum</name>
    <dbReference type="NCBI Taxonomy" id="45286"/>
    <lineage>
        <taxon>Eukaryota</taxon>
        <taxon>Fungi</taxon>
        <taxon>Dikarya</taxon>
        <taxon>Ascomycota</taxon>
        <taxon>Saccharomycotina</taxon>
        <taxon>Saccharomycetes</taxon>
        <taxon>Saccharomycetales</taxon>
        <taxon>Saccharomycetaceae</taxon>
        <taxon>Eremothecium</taxon>
    </lineage>
</organism>
<comment type="similarity">
    <text evidence="2">Belongs to the DNA repair metallo-beta-lactamase (DRMBL) family.</text>
</comment>
<dbReference type="GO" id="GO:0035312">
    <property type="term" value="F:5'-3' DNA exonuclease activity"/>
    <property type="evidence" value="ECO:0007669"/>
    <property type="project" value="TreeGrafter"/>
</dbReference>
<feature type="compositionally biased region" description="Acidic residues" evidence="6">
    <location>
        <begin position="63"/>
        <end position="83"/>
    </location>
</feature>
<dbReference type="STRING" id="45286.A0A0X8HUJ4"/>
<accession>A0A0X8HUJ4</accession>
<proteinExistence type="inferred from homology"/>
<sequence>MRRSIVEVDRRTLRYKCRNRVARLRQSRLFEFDVPRTRNLLGSRSREVKKEIITIDDKEDEVVLIDDDGDDDDDDDDDDEADVDSCTTDGFAKCTSHVVSEGVTDLPGTFYVEPQIQCPICCKNLSQLPLYAREAHCDQCTTGEQPVVRKRQRNVPLTDVKMVKFRTLTVVVDGFMFMDHEDVKDYFLSHFHADHYQGICKSWNQGQLYCSQLTADLVMLKFQISSERLTILHPGKVYYITPEVRCTALDANHCPGALIFLFEEVDVHGNVRRSVLHTGDFRANNEIIQQISRITGGRPLDLVYLDTTYLNPYFHFPSQESVLEATAALALSINSKGLQAHFQDKQLSIMAFAKASVKVQSKFRYLYLVGAYSIGKERLAVAIAQKLNTKLYIARDSARYHMVMKYINWFPEGIITHDPFLSCVHLVSFEVLSSKDSINGYLHGFPSHLYNDVIGFKPTGWTFNSNSKYIPSDVIIERFKHDNERYKFVVDLLNNSKVDELTLDNFKTQYRPSKRYQMFKAPYSEHSSFKDLCNFGTSLEMLSIKSTVGLNDVDMHALWFNTWTIIRDSKDCII</sequence>
<reference evidence="8 9" key="1">
    <citation type="submission" date="2016-01" db="EMBL/GenBank/DDBJ databases">
        <title>Genome sequence of the yeast Holleya sinecauda.</title>
        <authorList>
            <person name="Dietrich F.S."/>
        </authorList>
    </citation>
    <scope>NUCLEOTIDE SEQUENCE [LARGE SCALE GENOMIC DNA]</scope>
    <source>
        <strain evidence="8 9">ATCC 58844</strain>
    </source>
</reference>
<keyword evidence="4" id="KW-0234">DNA repair</keyword>
<comment type="subcellular location">
    <subcellularLocation>
        <location evidence="1">Nucleus</location>
    </subcellularLocation>
</comment>
<evidence type="ECO:0000256" key="1">
    <source>
        <dbReference type="ARBA" id="ARBA00004123"/>
    </source>
</evidence>
<keyword evidence="3" id="KW-0227">DNA damage</keyword>
<dbReference type="GO" id="GO:0036297">
    <property type="term" value="P:interstrand cross-link repair"/>
    <property type="evidence" value="ECO:0007669"/>
    <property type="project" value="TreeGrafter"/>
</dbReference>
<keyword evidence="5" id="KW-0539">Nucleus</keyword>
<evidence type="ECO:0000256" key="6">
    <source>
        <dbReference type="SAM" id="MobiDB-lite"/>
    </source>
</evidence>
<evidence type="ECO:0000256" key="2">
    <source>
        <dbReference type="ARBA" id="ARBA00010304"/>
    </source>
</evidence>
<dbReference type="PANTHER" id="PTHR23240">
    <property type="entry name" value="DNA CROSS-LINK REPAIR PROTEIN PSO2/SNM1-RELATED"/>
    <property type="match status" value="1"/>
</dbReference>
<dbReference type="PANTHER" id="PTHR23240:SF6">
    <property type="entry name" value="DNA CROSS-LINK REPAIR 1A PROTEIN"/>
    <property type="match status" value="1"/>
</dbReference>
<keyword evidence="9" id="KW-1185">Reference proteome</keyword>